<dbReference type="KEGG" id="dpn:BCB69_04980"/>
<evidence type="ECO:0000256" key="1">
    <source>
        <dbReference type="ARBA" id="ARBA00004651"/>
    </source>
</evidence>
<dbReference type="Proteomes" id="UP000094757">
    <property type="component" value="Chromosome"/>
</dbReference>
<dbReference type="AlphaFoldDB" id="A0A1B3WEJ7"/>
<accession>A0A1B3WEJ7</accession>
<sequence>MKKYRILIAMAAVGIHICIGSVYAWSVLVKPVMQSMHITFSQTTLSFSIAIFFLGMSACILGRFVEQIGPVKSGRLSAYCFSLGMIGTAAAIYFKSLLLLYIFYGFIGGIGLGVGYITPVSTLIKWFPNHRGFATGLAIMGFGFASLIAGPVMQYLIEIYSLESMFMSMGILYFLIIYSSSSCLRAPRIADGIPTLTTVIKQPKEGLPLSAERKQMTRKEAIRTWQFYALWGIFFINITCGIGLLAVVSPMAQELVGMSPMEAASLVGVIGLVNGGGRIGWSSISDWIGRSRTYICFFLLQIIAFILLSFTRNIFLFQSLVFIIISCYGGGFSCMPAFISDIFGVKQLSSIHGSILTAWGIAGIVGPVILTFMKEITGSYMYTLQLFAGMLFIAFLTSLILHREIVDE</sequence>
<keyword evidence="5 6" id="KW-0472">Membrane</keyword>
<feature type="transmembrane region" description="Helical" evidence="6">
    <location>
        <begin position="293"/>
        <end position="310"/>
    </location>
</feature>
<feature type="transmembrane region" description="Helical" evidence="6">
    <location>
        <begin position="76"/>
        <end position="94"/>
    </location>
</feature>
<dbReference type="RefSeq" id="WP_069177186.1">
    <property type="nucleotide sequence ID" value="NZ_CP017037.1"/>
</dbReference>
<organism evidence="8 9">
    <name type="scientific">Dialister pneumosintes</name>
    <dbReference type="NCBI Taxonomy" id="39950"/>
    <lineage>
        <taxon>Bacteria</taxon>
        <taxon>Bacillati</taxon>
        <taxon>Bacillota</taxon>
        <taxon>Negativicutes</taxon>
        <taxon>Veillonellales</taxon>
        <taxon>Veillonellaceae</taxon>
        <taxon>Dialister</taxon>
    </lineage>
</organism>
<evidence type="ECO:0000256" key="6">
    <source>
        <dbReference type="SAM" id="Phobius"/>
    </source>
</evidence>
<dbReference type="InterPro" id="IPR011701">
    <property type="entry name" value="MFS"/>
</dbReference>
<feature type="transmembrane region" description="Helical" evidence="6">
    <location>
        <begin position="351"/>
        <end position="373"/>
    </location>
</feature>
<feature type="transmembrane region" description="Helical" evidence="6">
    <location>
        <begin position="228"/>
        <end position="251"/>
    </location>
</feature>
<dbReference type="PROSITE" id="PS50850">
    <property type="entry name" value="MFS"/>
    <property type="match status" value="1"/>
</dbReference>
<evidence type="ECO:0000256" key="4">
    <source>
        <dbReference type="ARBA" id="ARBA00022989"/>
    </source>
</evidence>
<dbReference type="PANTHER" id="PTHR43385:SF1">
    <property type="entry name" value="RIBOFLAVIN TRANSPORTER RIBJ"/>
    <property type="match status" value="1"/>
</dbReference>
<feature type="transmembrane region" description="Helical" evidence="6">
    <location>
        <begin position="7"/>
        <end position="25"/>
    </location>
</feature>
<feature type="transmembrane region" description="Helical" evidence="6">
    <location>
        <begin position="100"/>
        <end position="120"/>
    </location>
</feature>
<evidence type="ECO:0000256" key="5">
    <source>
        <dbReference type="ARBA" id="ARBA00023136"/>
    </source>
</evidence>
<feature type="domain" description="Major facilitator superfamily (MFS) profile" evidence="7">
    <location>
        <begin position="7"/>
        <end position="406"/>
    </location>
</feature>
<dbReference type="Pfam" id="PF07690">
    <property type="entry name" value="MFS_1"/>
    <property type="match status" value="1"/>
</dbReference>
<evidence type="ECO:0000256" key="2">
    <source>
        <dbReference type="ARBA" id="ARBA00022448"/>
    </source>
</evidence>
<comment type="subcellular location">
    <subcellularLocation>
        <location evidence="1">Cell membrane</location>
        <topology evidence="1">Multi-pass membrane protein</topology>
    </subcellularLocation>
</comment>
<feature type="transmembrane region" description="Helical" evidence="6">
    <location>
        <begin position="379"/>
        <end position="401"/>
    </location>
</feature>
<evidence type="ECO:0000313" key="8">
    <source>
        <dbReference type="EMBL" id="AOH39356.1"/>
    </source>
</evidence>
<protein>
    <submittedName>
        <fullName evidence="8">MFS transporter</fullName>
    </submittedName>
</protein>
<dbReference type="GO" id="GO:0005886">
    <property type="term" value="C:plasma membrane"/>
    <property type="evidence" value="ECO:0007669"/>
    <property type="project" value="UniProtKB-SubCell"/>
</dbReference>
<dbReference type="PANTHER" id="PTHR43385">
    <property type="entry name" value="RIBOFLAVIN TRANSPORTER RIBJ"/>
    <property type="match status" value="1"/>
</dbReference>
<feature type="transmembrane region" description="Helical" evidence="6">
    <location>
        <begin position="132"/>
        <end position="153"/>
    </location>
</feature>
<dbReference type="STRING" id="39950.BCB69_04980"/>
<dbReference type="InterPro" id="IPR052983">
    <property type="entry name" value="MFS_Riboflavin_Transporter"/>
</dbReference>
<keyword evidence="3 6" id="KW-0812">Transmembrane</keyword>
<feature type="transmembrane region" description="Helical" evidence="6">
    <location>
        <begin position="263"/>
        <end position="281"/>
    </location>
</feature>
<feature type="transmembrane region" description="Helical" evidence="6">
    <location>
        <begin position="45"/>
        <end position="64"/>
    </location>
</feature>
<evidence type="ECO:0000259" key="7">
    <source>
        <dbReference type="PROSITE" id="PS50850"/>
    </source>
</evidence>
<dbReference type="GO" id="GO:0022857">
    <property type="term" value="F:transmembrane transporter activity"/>
    <property type="evidence" value="ECO:0007669"/>
    <property type="project" value="InterPro"/>
</dbReference>
<gene>
    <name evidence="8" type="ORF">BCB69_04980</name>
</gene>
<feature type="transmembrane region" description="Helical" evidence="6">
    <location>
        <begin position="159"/>
        <end position="178"/>
    </location>
</feature>
<evidence type="ECO:0000313" key="9">
    <source>
        <dbReference type="Proteomes" id="UP000094757"/>
    </source>
</evidence>
<dbReference type="EMBL" id="CP017037">
    <property type="protein sequence ID" value="AOH39356.1"/>
    <property type="molecule type" value="Genomic_DNA"/>
</dbReference>
<reference evidence="9" key="1">
    <citation type="submission" date="2016-08" db="EMBL/GenBank/DDBJ databases">
        <authorList>
            <person name="Holder M.E."/>
            <person name="Ajami N.J."/>
            <person name="Petrosino J.F."/>
        </authorList>
    </citation>
    <scope>NUCLEOTIDE SEQUENCE [LARGE SCALE GENOMIC DNA]</scope>
    <source>
        <strain evidence="9">F0677</strain>
    </source>
</reference>
<name>A0A1B3WEJ7_9FIRM</name>
<dbReference type="CDD" id="cd17353">
    <property type="entry name" value="MFS_OFA_like"/>
    <property type="match status" value="1"/>
</dbReference>
<feature type="transmembrane region" description="Helical" evidence="6">
    <location>
        <begin position="316"/>
        <end position="339"/>
    </location>
</feature>
<keyword evidence="4 6" id="KW-1133">Transmembrane helix</keyword>
<keyword evidence="2" id="KW-0813">Transport</keyword>
<proteinExistence type="predicted"/>
<dbReference type="InterPro" id="IPR036259">
    <property type="entry name" value="MFS_trans_sf"/>
</dbReference>
<dbReference type="Gene3D" id="1.20.1250.20">
    <property type="entry name" value="MFS general substrate transporter like domains"/>
    <property type="match status" value="2"/>
</dbReference>
<dbReference type="SUPFAM" id="SSF103473">
    <property type="entry name" value="MFS general substrate transporter"/>
    <property type="match status" value="1"/>
</dbReference>
<dbReference type="InterPro" id="IPR020846">
    <property type="entry name" value="MFS_dom"/>
</dbReference>
<evidence type="ECO:0000256" key="3">
    <source>
        <dbReference type="ARBA" id="ARBA00022692"/>
    </source>
</evidence>